<dbReference type="OrthoDB" id="2564267at2759"/>
<feature type="region of interest" description="Disordered" evidence="1">
    <location>
        <begin position="222"/>
        <end position="247"/>
    </location>
</feature>
<feature type="compositionally biased region" description="Acidic residues" evidence="1">
    <location>
        <begin position="96"/>
        <end position="106"/>
    </location>
</feature>
<gene>
    <name evidence="2" type="ORF">GALMADRAFT_236114</name>
</gene>
<dbReference type="STRING" id="685588.A0A067TN47"/>
<dbReference type="AlphaFoldDB" id="A0A067TN47"/>
<dbReference type="EMBL" id="KL142368">
    <property type="protein sequence ID" value="KDR83757.1"/>
    <property type="molecule type" value="Genomic_DNA"/>
</dbReference>
<proteinExistence type="predicted"/>
<feature type="region of interest" description="Disordered" evidence="1">
    <location>
        <begin position="125"/>
        <end position="161"/>
    </location>
</feature>
<protein>
    <submittedName>
        <fullName evidence="2">Uncharacterized protein</fullName>
    </submittedName>
</protein>
<evidence type="ECO:0000313" key="2">
    <source>
        <dbReference type="EMBL" id="KDR83757.1"/>
    </source>
</evidence>
<evidence type="ECO:0000313" key="3">
    <source>
        <dbReference type="Proteomes" id="UP000027222"/>
    </source>
</evidence>
<name>A0A067TN47_GALM3</name>
<keyword evidence="3" id="KW-1185">Reference proteome</keyword>
<feature type="compositionally biased region" description="Polar residues" evidence="1">
    <location>
        <begin position="746"/>
        <end position="757"/>
    </location>
</feature>
<feature type="compositionally biased region" description="Polar residues" evidence="1">
    <location>
        <begin position="541"/>
        <end position="568"/>
    </location>
</feature>
<feature type="compositionally biased region" description="Basic and acidic residues" evidence="1">
    <location>
        <begin position="621"/>
        <end position="643"/>
    </location>
</feature>
<evidence type="ECO:0000256" key="1">
    <source>
        <dbReference type="SAM" id="MobiDB-lite"/>
    </source>
</evidence>
<feature type="compositionally biased region" description="Polar residues" evidence="1">
    <location>
        <begin position="222"/>
        <end position="239"/>
    </location>
</feature>
<organism evidence="2 3">
    <name type="scientific">Galerina marginata (strain CBS 339.88)</name>
    <dbReference type="NCBI Taxonomy" id="685588"/>
    <lineage>
        <taxon>Eukaryota</taxon>
        <taxon>Fungi</taxon>
        <taxon>Dikarya</taxon>
        <taxon>Basidiomycota</taxon>
        <taxon>Agaricomycotina</taxon>
        <taxon>Agaricomycetes</taxon>
        <taxon>Agaricomycetidae</taxon>
        <taxon>Agaricales</taxon>
        <taxon>Agaricineae</taxon>
        <taxon>Strophariaceae</taxon>
        <taxon>Galerina</taxon>
    </lineage>
</organism>
<feature type="region of interest" description="Disordered" evidence="1">
    <location>
        <begin position="44"/>
        <end position="108"/>
    </location>
</feature>
<accession>A0A067TN47</accession>
<dbReference type="HOGENOM" id="CLU_014992_0_0_1"/>
<sequence length="941" mass="104479">MSTPAAFSRLQLAAALLEYDNDPDNPDAPYRSAQDSAIFAHLRRNPAARPDIAPRRSDYLIPSDTGSLGGRESAQDTRRSRASSGLRNPFGADNYSEFEEHDEGEGEDRLEVDLASWGLDAFMPKDKSKSAKAKGKQPAPAVGSTRSRHPSTNHDPPAILPRRGLVTTKSASVGGHLEDLDIDVQVDRRRSFGSPLELAGMEPSNLPLQRRRAASQTSMTQLNSGMVPFPSTSARSPSPGTEGAYGERRSVAHDRTYSLASMNSRLILEESRDEMEIRQRNVSNDTLGTTLGISKPPENNPFAIQNPSHISRFDPKTISRARSASNASMGSRILLENDDSSVVTGNPYARERRYSTLELLRPKVLVMPSPLQPVSPHVYVEPTRNVRGGFELSADGPPLPPGARSTRRLSSTVSVLEKVGDIPVASNSFTPNPLMDLTLSQKTFRNTLVVPGQPAPYDMGISLPRATEDGEQAELDPSGNEDPPEMSPPPEAHVKGSRPAGKLYGKSLIDDLESRKAQMRSKQRVFTGDQRPSMMARDQQRSSTLIDPASLQTRPTTQRMSSHGSQGLSRHPSLTMKPLLNFDGDEDKLPQRPPAANRLPSARSVFGVDTLWEREMAKLKEIQAIEERENEERRKREEEEELRKQRKKDKRKKKSKRKEEPEVEQIEQVLDSRVSAEPPTLPDIQRAPRRAPPKPSDTDISSESDGEDAHIPAIQREPSWHVGSSDEEDAGPRRTTGTGPRFTKVKNANNFRPTNGDSSEEDLPLAATIYKAQVRATVNGRGYPQDSDDEDRPLSHVLQRGKTSSIQSKFNKLSFDQSDDEDNQPLGLRASRITSNPVHAEAEDDVPLAFHPEQQRRTQYQMLAQQQQQQMMMHAQMQSNMLMNASLMGSPYYPPPMMNPMAMMQMQVPMPIPSPPPVQDEAKFGLVDRWRRDVVVEGEHL</sequence>
<feature type="region of interest" description="Disordered" evidence="1">
    <location>
        <begin position="814"/>
        <end position="839"/>
    </location>
</feature>
<reference evidence="3" key="1">
    <citation type="journal article" date="2014" name="Proc. Natl. Acad. Sci. U.S.A.">
        <title>Extensive sampling of basidiomycete genomes demonstrates inadequacy of the white-rot/brown-rot paradigm for wood decay fungi.</title>
        <authorList>
            <person name="Riley R."/>
            <person name="Salamov A.A."/>
            <person name="Brown D.W."/>
            <person name="Nagy L.G."/>
            <person name="Floudas D."/>
            <person name="Held B.W."/>
            <person name="Levasseur A."/>
            <person name="Lombard V."/>
            <person name="Morin E."/>
            <person name="Otillar R."/>
            <person name="Lindquist E.A."/>
            <person name="Sun H."/>
            <person name="LaButti K.M."/>
            <person name="Schmutz J."/>
            <person name="Jabbour D."/>
            <person name="Luo H."/>
            <person name="Baker S.E."/>
            <person name="Pisabarro A.G."/>
            <person name="Walton J.D."/>
            <person name="Blanchette R.A."/>
            <person name="Henrissat B."/>
            <person name="Martin F."/>
            <person name="Cullen D."/>
            <person name="Hibbett D.S."/>
            <person name="Grigoriev I.V."/>
        </authorList>
    </citation>
    <scope>NUCLEOTIDE SEQUENCE [LARGE SCALE GENOMIC DNA]</scope>
    <source>
        <strain evidence="3">CBS 339.88</strain>
    </source>
</reference>
<feature type="region of interest" description="Disordered" evidence="1">
    <location>
        <begin position="286"/>
        <end position="310"/>
    </location>
</feature>
<dbReference type="Proteomes" id="UP000027222">
    <property type="component" value="Unassembled WGS sequence"/>
</dbReference>
<feature type="compositionally biased region" description="Basic residues" evidence="1">
    <location>
        <begin position="644"/>
        <end position="656"/>
    </location>
</feature>
<feature type="region of interest" description="Disordered" evidence="1">
    <location>
        <begin position="469"/>
        <end position="609"/>
    </location>
</feature>
<feature type="region of interest" description="Disordered" evidence="1">
    <location>
        <begin position="621"/>
        <end position="764"/>
    </location>
</feature>